<evidence type="ECO:0000313" key="6">
    <source>
        <dbReference type="EMBL" id="MBR8464364.1"/>
    </source>
</evidence>
<evidence type="ECO:0000256" key="3">
    <source>
        <dbReference type="ARBA" id="ARBA00023004"/>
    </source>
</evidence>
<dbReference type="Proteomes" id="UP000682951">
    <property type="component" value="Unassembled WGS sequence"/>
</dbReference>
<proteinExistence type="predicted"/>
<reference evidence="6 7" key="1">
    <citation type="submission" date="2021-04" db="EMBL/GenBank/DDBJ databases">
        <title>Molecular and phenotypic characterization and identification of bacterial isolates recovered from the Anatolian ground squirrels (Spermophilus xanthoprymnus) and which have the potential to form a new species in the Campylobacter genus.</title>
        <authorList>
            <person name="Aydin F."/>
            <person name="Abay S."/>
            <person name="Kayman T."/>
            <person name="Karakaya E."/>
            <person name="Mustak H.K."/>
            <person name="Mustak I.B."/>
            <person name="Bilgin N."/>
            <person name="Duzler A."/>
            <person name="Sahin O."/>
            <person name="Guran O."/>
            <person name="Saticioglu I.B."/>
        </authorList>
    </citation>
    <scope>NUCLEOTIDE SEQUENCE [LARGE SCALE GENOMIC DNA]</scope>
    <source>
        <strain evidence="7">faydin-G24</strain>
    </source>
</reference>
<dbReference type="InterPro" id="IPR009056">
    <property type="entry name" value="Cyt_c-like_dom"/>
</dbReference>
<dbReference type="EMBL" id="JAGSSW010000007">
    <property type="protein sequence ID" value="MBR8464364.1"/>
    <property type="molecule type" value="Genomic_DNA"/>
</dbReference>
<keyword evidence="2 4" id="KW-0479">Metal-binding</keyword>
<gene>
    <name evidence="6" type="ORF">KDD93_07285</name>
</gene>
<evidence type="ECO:0000259" key="5">
    <source>
        <dbReference type="PROSITE" id="PS51007"/>
    </source>
</evidence>
<keyword evidence="7" id="KW-1185">Reference proteome</keyword>
<sequence>MRAIFCIFFLCLAIFGADFITRMEYARMLYLNPRGIGCDKCHGANGEGGVISRFKYFNKKTKQIVDDELTAPRINNVDFDKFKKAISEPKSIMPSYFLTDEESGVLYEYIVSLDKQNKNSKNKKIKNKKGEK</sequence>
<dbReference type="InterPro" id="IPR036909">
    <property type="entry name" value="Cyt_c-like_dom_sf"/>
</dbReference>
<dbReference type="SUPFAM" id="SSF46626">
    <property type="entry name" value="Cytochrome c"/>
    <property type="match status" value="1"/>
</dbReference>
<organism evidence="6 7">
    <name type="scientific">Campylobacter anatolicus</name>
    <dbReference type="NCBI Taxonomy" id="2829105"/>
    <lineage>
        <taxon>Bacteria</taxon>
        <taxon>Pseudomonadati</taxon>
        <taxon>Campylobacterota</taxon>
        <taxon>Epsilonproteobacteria</taxon>
        <taxon>Campylobacterales</taxon>
        <taxon>Campylobacteraceae</taxon>
        <taxon>Campylobacter</taxon>
    </lineage>
</organism>
<feature type="domain" description="Cytochrome c" evidence="5">
    <location>
        <begin position="21"/>
        <end position="114"/>
    </location>
</feature>
<comment type="caution">
    <text evidence="6">The sequence shown here is derived from an EMBL/GenBank/DDBJ whole genome shotgun (WGS) entry which is preliminary data.</text>
</comment>
<protein>
    <submittedName>
        <fullName evidence="6">Cytochrome C oxidase subunit III</fullName>
    </submittedName>
</protein>
<name>A0ABS5HJC0_9BACT</name>
<evidence type="ECO:0000256" key="2">
    <source>
        <dbReference type="ARBA" id="ARBA00022723"/>
    </source>
</evidence>
<evidence type="ECO:0000313" key="7">
    <source>
        <dbReference type="Proteomes" id="UP000682951"/>
    </source>
</evidence>
<accession>A0ABS5HJC0</accession>
<dbReference type="Gene3D" id="1.10.760.10">
    <property type="entry name" value="Cytochrome c-like domain"/>
    <property type="match status" value="1"/>
</dbReference>
<evidence type="ECO:0000256" key="1">
    <source>
        <dbReference type="ARBA" id="ARBA00022617"/>
    </source>
</evidence>
<evidence type="ECO:0000256" key="4">
    <source>
        <dbReference type="PROSITE-ProRule" id="PRU00433"/>
    </source>
</evidence>
<dbReference type="Pfam" id="PF00034">
    <property type="entry name" value="Cytochrom_C"/>
    <property type="match status" value="1"/>
</dbReference>
<dbReference type="RefSeq" id="WP_212140255.1">
    <property type="nucleotide sequence ID" value="NZ_JAGSSW010000007.1"/>
</dbReference>
<keyword evidence="3 4" id="KW-0408">Iron</keyword>
<dbReference type="PROSITE" id="PS51007">
    <property type="entry name" value="CYTC"/>
    <property type="match status" value="1"/>
</dbReference>
<keyword evidence="1 4" id="KW-0349">Heme</keyword>